<comment type="caution">
    <text evidence="3">The sequence shown here is derived from an EMBL/GenBank/DDBJ whole genome shotgun (WGS) entry which is preliminary data.</text>
</comment>
<evidence type="ECO:0000313" key="4">
    <source>
        <dbReference type="Proteomes" id="UP001237642"/>
    </source>
</evidence>
<evidence type="ECO:0000256" key="1">
    <source>
        <dbReference type="SAM" id="Coils"/>
    </source>
</evidence>
<sequence>MVAEGTVLDVQPVTAIPHQQSTMEEKNYPSEDKIEEVDENLLFCYLIVPSAGISSEISVPDSAHNIDENIEEFVDDISDYVDHSHVKDPNAPTSPQFDYCNEMLPATFDGAQGTGITLEENFEIVKMIGLAENHAAGKKRLPYHTLPDSPQKRKATDEEIARVNQQILEEANEKKTDELVAVRNDVDKLTTKITGIYENVAIMNHQDLVKKVNLLQQSEDAYRETELNMFSLLMEITNWLGNSVDDITKGKKEVGGTSCRVKAVKKVDGGDHSDDSDSHGLGGTEGSKSLQDKSLVKMPESKYSQPETEEEKSSESRKRKRDTTILGCPQNGNYS</sequence>
<reference evidence="3" key="1">
    <citation type="submission" date="2023-02" db="EMBL/GenBank/DDBJ databases">
        <title>Genome of toxic invasive species Heracleum sosnowskyi carries increased number of genes despite the absence of recent whole-genome duplications.</title>
        <authorList>
            <person name="Schelkunov M."/>
            <person name="Shtratnikova V."/>
            <person name="Makarenko M."/>
            <person name="Klepikova A."/>
            <person name="Omelchenko D."/>
            <person name="Novikova G."/>
            <person name="Obukhova E."/>
            <person name="Bogdanov V."/>
            <person name="Penin A."/>
            <person name="Logacheva M."/>
        </authorList>
    </citation>
    <scope>NUCLEOTIDE SEQUENCE</scope>
    <source>
        <strain evidence="3">Hsosn_3</strain>
        <tissue evidence="3">Leaf</tissue>
    </source>
</reference>
<gene>
    <name evidence="3" type="ORF">POM88_050776</name>
</gene>
<keyword evidence="4" id="KW-1185">Reference proteome</keyword>
<evidence type="ECO:0000313" key="3">
    <source>
        <dbReference type="EMBL" id="KAK1357520.1"/>
    </source>
</evidence>
<feature type="coiled-coil region" evidence="1">
    <location>
        <begin position="153"/>
        <end position="192"/>
    </location>
</feature>
<feature type="region of interest" description="Disordered" evidence="2">
    <location>
        <begin position="265"/>
        <end position="335"/>
    </location>
</feature>
<feature type="compositionally biased region" description="Basic and acidic residues" evidence="2">
    <location>
        <begin position="265"/>
        <end position="278"/>
    </location>
</feature>
<proteinExistence type="predicted"/>
<dbReference type="EMBL" id="JAUIZM010000011">
    <property type="protein sequence ID" value="KAK1357520.1"/>
    <property type="molecule type" value="Genomic_DNA"/>
</dbReference>
<dbReference type="Proteomes" id="UP001237642">
    <property type="component" value="Unassembled WGS sequence"/>
</dbReference>
<evidence type="ECO:0000256" key="2">
    <source>
        <dbReference type="SAM" id="MobiDB-lite"/>
    </source>
</evidence>
<dbReference type="AlphaFoldDB" id="A0AAD8H0T2"/>
<reference evidence="3" key="2">
    <citation type="submission" date="2023-05" db="EMBL/GenBank/DDBJ databases">
        <authorList>
            <person name="Schelkunov M.I."/>
        </authorList>
    </citation>
    <scope>NUCLEOTIDE SEQUENCE</scope>
    <source>
        <strain evidence="3">Hsosn_3</strain>
        <tissue evidence="3">Leaf</tissue>
    </source>
</reference>
<name>A0AAD8H0T2_9APIA</name>
<keyword evidence="1" id="KW-0175">Coiled coil</keyword>
<organism evidence="3 4">
    <name type="scientific">Heracleum sosnowskyi</name>
    <dbReference type="NCBI Taxonomy" id="360622"/>
    <lineage>
        <taxon>Eukaryota</taxon>
        <taxon>Viridiplantae</taxon>
        <taxon>Streptophyta</taxon>
        <taxon>Embryophyta</taxon>
        <taxon>Tracheophyta</taxon>
        <taxon>Spermatophyta</taxon>
        <taxon>Magnoliopsida</taxon>
        <taxon>eudicotyledons</taxon>
        <taxon>Gunneridae</taxon>
        <taxon>Pentapetalae</taxon>
        <taxon>asterids</taxon>
        <taxon>campanulids</taxon>
        <taxon>Apiales</taxon>
        <taxon>Apiaceae</taxon>
        <taxon>Apioideae</taxon>
        <taxon>apioid superclade</taxon>
        <taxon>Tordylieae</taxon>
        <taxon>Tordyliinae</taxon>
        <taxon>Heracleum</taxon>
    </lineage>
</organism>
<accession>A0AAD8H0T2</accession>
<protein>
    <submittedName>
        <fullName evidence="3">Uncharacterized protein</fullName>
    </submittedName>
</protein>